<evidence type="ECO:0000256" key="1">
    <source>
        <dbReference type="ARBA" id="ARBA00001946"/>
    </source>
</evidence>
<comment type="catalytic activity">
    <reaction evidence="14">
        <text>pyruvate + ATP = phosphoenolpyruvate + ADP + H(+)</text>
        <dbReference type="Rhea" id="RHEA:18157"/>
        <dbReference type="ChEBI" id="CHEBI:15361"/>
        <dbReference type="ChEBI" id="CHEBI:15378"/>
        <dbReference type="ChEBI" id="CHEBI:30616"/>
        <dbReference type="ChEBI" id="CHEBI:58702"/>
        <dbReference type="ChEBI" id="CHEBI:456216"/>
        <dbReference type="EC" id="2.7.1.40"/>
    </reaction>
    <physiologicalReaction direction="right-to-left" evidence="14">
        <dbReference type="Rhea" id="RHEA:18159"/>
    </physiologicalReaction>
</comment>
<keyword evidence="10" id="KW-0067">ATP-binding</keyword>
<comment type="cofactor">
    <cofactor evidence="1">
        <name>Mg(2+)</name>
        <dbReference type="ChEBI" id="CHEBI:18420"/>
    </cofactor>
</comment>
<dbReference type="GeneID" id="115620793"/>
<dbReference type="SUPFAM" id="SSF51621">
    <property type="entry name" value="Phosphoenolpyruvate/pyruvate domain"/>
    <property type="match status" value="1"/>
</dbReference>
<feature type="coiled-coil region" evidence="16">
    <location>
        <begin position="487"/>
        <end position="521"/>
    </location>
</feature>
<dbReference type="InterPro" id="IPR011037">
    <property type="entry name" value="Pyrv_Knase-like_insert_dom_sf"/>
</dbReference>
<keyword evidence="9 15" id="KW-0418">Kinase</keyword>
<keyword evidence="11 15" id="KW-0460">Magnesium</keyword>
<evidence type="ECO:0000259" key="19">
    <source>
        <dbReference type="Pfam" id="PF02887"/>
    </source>
</evidence>
<accession>A0A6J2T4I0</accession>
<proteinExistence type="inferred from homology"/>
<keyword evidence="6 15" id="KW-0808">Transferase</keyword>
<keyword evidence="16" id="KW-0175">Coiled coil</keyword>
<dbReference type="FunFam" id="3.20.20.60:FF:000001">
    <property type="entry name" value="Pyruvate kinase"/>
    <property type="match status" value="1"/>
</dbReference>
<dbReference type="InterPro" id="IPR018209">
    <property type="entry name" value="Pyrv_Knase_AS"/>
</dbReference>
<keyword evidence="20" id="KW-1185">Reference proteome</keyword>
<dbReference type="InterPro" id="IPR015795">
    <property type="entry name" value="Pyrv_Knase_C"/>
</dbReference>
<dbReference type="Gene3D" id="3.20.20.60">
    <property type="entry name" value="Phosphoenolpyruvate-binding domains"/>
    <property type="match status" value="1"/>
</dbReference>
<dbReference type="GO" id="GO:0004743">
    <property type="term" value="F:pyruvate kinase activity"/>
    <property type="evidence" value="ECO:0007669"/>
    <property type="project" value="UniProtKB-EC"/>
</dbReference>
<dbReference type="GO" id="GO:0000287">
    <property type="term" value="F:magnesium ion binding"/>
    <property type="evidence" value="ECO:0007669"/>
    <property type="project" value="InterPro"/>
</dbReference>
<comment type="pathway">
    <text evidence="3 15">Carbohydrate degradation; glycolysis; pyruvate from D-glyceraldehyde 3-phosphate: step 5/5.</text>
</comment>
<dbReference type="Pfam" id="PF00224">
    <property type="entry name" value="PK"/>
    <property type="match status" value="1"/>
</dbReference>
<dbReference type="GO" id="GO:0016301">
    <property type="term" value="F:kinase activity"/>
    <property type="evidence" value="ECO:0007669"/>
    <property type="project" value="UniProtKB-KW"/>
</dbReference>
<evidence type="ECO:0000256" key="15">
    <source>
        <dbReference type="RuleBase" id="RU000504"/>
    </source>
</evidence>
<dbReference type="InterPro" id="IPR036918">
    <property type="entry name" value="Pyrv_Knase_C_sf"/>
</dbReference>
<evidence type="ECO:0000313" key="21">
    <source>
        <dbReference type="RefSeq" id="XP_030370073.1"/>
    </source>
</evidence>
<dbReference type="EC" id="2.7.1.40" evidence="5 15"/>
<dbReference type="InterPro" id="IPR040442">
    <property type="entry name" value="Pyrv_kinase-like_dom_sf"/>
</dbReference>
<dbReference type="AlphaFoldDB" id="A0A6J2T4I0"/>
<dbReference type="SUPFAM" id="SSF52935">
    <property type="entry name" value="PK C-terminal domain-like"/>
    <property type="match status" value="1"/>
</dbReference>
<keyword evidence="12 15" id="KW-0324">Glycolysis</keyword>
<keyword evidence="7" id="KW-0479">Metal-binding</keyword>
<dbReference type="PANTHER" id="PTHR11817">
    <property type="entry name" value="PYRUVATE KINASE"/>
    <property type="match status" value="1"/>
</dbReference>
<keyword evidence="13 21" id="KW-0670">Pyruvate</keyword>
<feature type="domain" description="Pyruvate kinase C-terminal" evidence="19">
    <location>
        <begin position="351"/>
        <end position="451"/>
    </location>
</feature>
<evidence type="ECO:0000256" key="17">
    <source>
        <dbReference type="SAM" id="MobiDB-lite"/>
    </source>
</evidence>
<evidence type="ECO:0000256" key="11">
    <source>
        <dbReference type="ARBA" id="ARBA00022842"/>
    </source>
</evidence>
<dbReference type="RefSeq" id="XP_030370073.1">
    <property type="nucleotide sequence ID" value="XM_030514213.1"/>
</dbReference>
<evidence type="ECO:0000256" key="4">
    <source>
        <dbReference type="ARBA" id="ARBA00008663"/>
    </source>
</evidence>
<feature type="region of interest" description="Disordered" evidence="17">
    <location>
        <begin position="711"/>
        <end position="737"/>
    </location>
</feature>
<evidence type="ECO:0000256" key="9">
    <source>
        <dbReference type="ARBA" id="ARBA00022777"/>
    </source>
</evidence>
<evidence type="ECO:0000256" key="14">
    <source>
        <dbReference type="ARBA" id="ARBA00048967"/>
    </source>
</evidence>
<comment type="similarity">
    <text evidence="4 15">Belongs to the pyruvate kinase family.</text>
</comment>
<evidence type="ECO:0000256" key="12">
    <source>
        <dbReference type="ARBA" id="ARBA00023152"/>
    </source>
</evidence>
<dbReference type="InterPro" id="IPR015793">
    <property type="entry name" value="Pyrv_Knase_brl"/>
</dbReference>
<reference evidence="21" key="1">
    <citation type="submission" date="2025-08" db="UniProtKB">
        <authorList>
            <consortium name="RefSeq"/>
        </authorList>
    </citation>
    <scope>IDENTIFICATION</scope>
    <source>
        <strain evidence="21">11010-0011.00</strain>
        <tissue evidence="21">Whole body</tissue>
    </source>
</reference>
<sequence length="737" mass="81486">MKLMDAGMRVVRLNFSHGSHENHSKTIEIARKAIICYSARKGYSKTVAIALDTKGPEIRTGRLAGSDTGEVELKQGDKIKLSTKKDMEDKGSKDVIYVDYPNITKILKPGNHIFIDDGLISLLVKEIAGEELSCEVENGGKLGSRKGVNLPGVPVDLPAVTEKDKADLKFGVQQKVDMIFASFIRNAKALEEIRKVLGPEGKHIKIISKIENQEGMQNIDAIIEASDGIMVARGDLGIEIKAEEVPLAQKAILAKCNKVGKPVVCATQMLDSMTTKPRSTRAEASDVANAIFDGADCVMLSGETAKGKYPVETVKCMADICSKVEAVLWYERIQNDIKAVVKSQTADEISAVSSAIAEAATISQAKAIIVGSPCALISHIVSQFRPNCPIVLLTGCPVQARQSVIFRGVYPIVLEEMATGCTGFRRVLQKGINIMAKMKMLEVGKTVTVVIVDAMKADKISFRLLSIKQKCTKAEDEKLLELQCQELAKKDKCKEMAEKQKAKAEAEKKKCEEQAAKDKCKAMAEKDKCKKPDEKEKCGDDAKEKAEKEKCKAMAEKEKCKKSNEKEKCGDGGKDKGEKDKCKAMAEKEKCKAMAEKEKCKAMVEKDKCKQKKNKCGNEGKNDKCKEMAEQEKCKKMAEEEKCNALAEKEKCGEKLSDKEKAEKEKCKMMALKKECQALSDKEKCANKQMDDLQKYAEKCREDAIREKCKERAQKKKAEKESAEKKEDKPKATDKKK</sequence>
<evidence type="ECO:0000256" key="3">
    <source>
        <dbReference type="ARBA" id="ARBA00004997"/>
    </source>
</evidence>
<dbReference type="FunFam" id="2.40.33.10:FF:000001">
    <property type="entry name" value="Pyruvate kinase"/>
    <property type="match status" value="1"/>
</dbReference>
<dbReference type="PROSITE" id="PS00110">
    <property type="entry name" value="PYRUVATE_KINASE"/>
    <property type="match status" value="1"/>
</dbReference>
<feature type="domain" description="Pyruvate kinase barrel" evidence="18">
    <location>
        <begin position="2"/>
        <end position="314"/>
    </location>
</feature>
<evidence type="ECO:0000313" key="20">
    <source>
        <dbReference type="Proteomes" id="UP000504634"/>
    </source>
</evidence>
<evidence type="ECO:0000256" key="7">
    <source>
        <dbReference type="ARBA" id="ARBA00022723"/>
    </source>
</evidence>
<evidence type="ECO:0000256" key="2">
    <source>
        <dbReference type="ARBA" id="ARBA00001958"/>
    </source>
</evidence>
<evidence type="ECO:0000256" key="16">
    <source>
        <dbReference type="SAM" id="Coils"/>
    </source>
</evidence>
<dbReference type="GO" id="GO:0030955">
    <property type="term" value="F:potassium ion binding"/>
    <property type="evidence" value="ECO:0007669"/>
    <property type="project" value="InterPro"/>
</dbReference>
<dbReference type="InterPro" id="IPR001697">
    <property type="entry name" value="Pyr_Knase"/>
</dbReference>
<dbReference type="GO" id="GO:0006950">
    <property type="term" value="P:response to stress"/>
    <property type="evidence" value="ECO:0007669"/>
    <property type="project" value="UniProtKB-ARBA"/>
</dbReference>
<dbReference type="Gene3D" id="3.40.1380.20">
    <property type="entry name" value="Pyruvate kinase, C-terminal domain"/>
    <property type="match status" value="1"/>
</dbReference>
<dbReference type="InterPro" id="IPR015806">
    <property type="entry name" value="Pyrv_Knase_insert_dom_sf"/>
</dbReference>
<dbReference type="GO" id="GO:0005524">
    <property type="term" value="F:ATP binding"/>
    <property type="evidence" value="ECO:0007669"/>
    <property type="project" value="UniProtKB-KW"/>
</dbReference>
<comment type="cofactor">
    <cofactor evidence="2">
        <name>K(+)</name>
        <dbReference type="ChEBI" id="CHEBI:29103"/>
    </cofactor>
</comment>
<keyword evidence="8" id="KW-0547">Nucleotide-binding</keyword>
<dbReference type="Gene3D" id="2.40.33.10">
    <property type="entry name" value="PK beta-barrel domain-like"/>
    <property type="match status" value="1"/>
</dbReference>
<name>A0A6J2T4I0_DROLE</name>
<dbReference type="Pfam" id="PF02887">
    <property type="entry name" value="PK_C"/>
    <property type="match status" value="1"/>
</dbReference>
<gene>
    <name evidence="21" type="primary">LOC115620793</name>
</gene>
<dbReference type="NCBIfam" id="NF004491">
    <property type="entry name" value="PRK05826.1"/>
    <property type="match status" value="1"/>
</dbReference>
<dbReference type="NCBIfam" id="NF004978">
    <property type="entry name" value="PRK06354.1"/>
    <property type="match status" value="1"/>
</dbReference>
<evidence type="ECO:0000256" key="8">
    <source>
        <dbReference type="ARBA" id="ARBA00022741"/>
    </source>
</evidence>
<dbReference type="SUPFAM" id="SSF50800">
    <property type="entry name" value="PK beta-barrel domain-like"/>
    <property type="match status" value="1"/>
</dbReference>
<dbReference type="UniPathway" id="UPA00109">
    <property type="reaction ID" value="UER00188"/>
</dbReference>
<evidence type="ECO:0000256" key="6">
    <source>
        <dbReference type="ARBA" id="ARBA00022679"/>
    </source>
</evidence>
<evidence type="ECO:0000256" key="5">
    <source>
        <dbReference type="ARBA" id="ARBA00012142"/>
    </source>
</evidence>
<evidence type="ECO:0000259" key="18">
    <source>
        <dbReference type="Pfam" id="PF00224"/>
    </source>
</evidence>
<evidence type="ECO:0000256" key="13">
    <source>
        <dbReference type="ARBA" id="ARBA00023317"/>
    </source>
</evidence>
<dbReference type="PRINTS" id="PR01050">
    <property type="entry name" value="PYRUVTKNASE"/>
</dbReference>
<protein>
    <recommendedName>
        <fullName evidence="5 15">Pyruvate kinase</fullName>
        <ecNumber evidence="5 15">2.7.1.40</ecNumber>
    </recommendedName>
</protein>
<evidence type="ECO:0000256" key="10">
    <source>
        <dbReference type="ARBA" id="ARBA00022840"/>
    </source>
</evidence>
<dbReference type="OrthoDB" id="108365at2759"/>
<dbReference type="NCBIfam" id="TIGR01064">
    <property type="entry name" value="pyruv_kin"/>
    <property type="match status" value="1"/>
</dbReference>
<organism evidence="20 21">
    <name type="scientific">Drosophila lebanonensis</name>
    <name type="common">Fruit fly</name>
    <name type="synonym">Scaptodrosophila lebanonensis</name>
    <dbReference type="NCBI Taxonomy" id="7225"/>
    <lineage>
        <taxon>Eukaryota</taxon>
        <taxon>Metazoa</taxon>
        <taxon>Ecdysozoa</taxon>
        <taxon>Arthropoda</taxon>
        <taxon>Hexapoda</taxon>
        <taxon>Insecta</taxon>
        <taxon>Pterygota</taxon>
        <taxon>Neoptera</taxon>
        <taxon>Endopterygota</taxon>
        <taxon>Diptera</taxon>
        <taxon>Brachycera</taxon>
        <taxon>Muscomorpha</taxon>
        <taxon>Ephydroidea</taxon>
        <taxon>Drosophilidae</taxon>
        <taxon>Scaptodrosophila</taxon>
    </lineage>
</organism>
<dbReference type="Proteomes" id="UP000504634">
    <property type="component" value="Unplaced"/>
</dbReference>
<dbReference type="InterPro" id="IPR015813">
    <property type="entry name" value="Pyrv/PenolPyrv_kinase-like_dom"/>
</dbReference>